<comment type="caution">
    <text evidence="1">The sequence shown here is derived from an EMBL/GenBank/DDBJ whole genome shotgun (WGS) entry which is preliminary data.</text>
</comment>
<gene>
    <name evidence="1" type="ORF">Bfra_008557</name>
</gene>
<dbReference type="Proteomes" id="UP000531561">
    <property type="component" value="Unassembled WGS sequence"/>
</dbReference>
<dbReference type="EMBL" id="JABFCT010000009">
    <property type="protein sequence ID" value="KAF5873276.1"/>
    <property type="molecule type" value="Genomic_DNA"/>
</dbReference>
<sequence length="105" mass="11934">GSIACLLRPSPRDTVLVLLFFTPLFSDEAVTHYLHPAETRTLSVVQAWKVECTPLVDSICQFTRGRFAVDIYELLSLRFLQISLPRVSQFAAEAVSHHFPRQFLT</sequence>
<keyword evidence="2" id="KW-1185">Reference proteome</keyword>
<accession>A0A8H6ATF1</accession>
<feature type="non-terminal residue" evidence="1">
    <location>
        <position position="105"/>
    </location>
</feature>
<evidence type="ECO:0000313" key="2">
    <source>
        <dbReference type="Proteomes" id="UP000531561"/>
    </source>
</evidence>
<proteinExistence type="predicted"/>
<organism evidence="1 2">
    <name type="scientific">Botrytis fragariae</name>
    <dbReference type="NCBI Taxonomy" id="1964551"/>
    <lineage>
        <taxon>Eukaryota</taxon>
        <taxon>Fungi</taxon>
        <taxon>Dikarya</taxon>
        <taxon>Ascomycota</taxon>
        <taxon>Pezizomycotina</taxon>
        <taxon>Leotiomycetes</taxon>
        <taxon>Helotiales</taxon>
        <taxon>Sclerotiniaceae</taxon>
        <taxon>Botrytis</taxon>
    </lineage>
</organism>
<dbReference type="GeneID" id="59262608"/>
<name>A0A8H6ATF1_9HELO</name>
<protein>
    <submittedName>
        <fullName evidence="1">Uncharacterized protein</fullName>
    </submittedName>
</protein>
<reference evidence="1 2" key="1">
    <citation type="journal article" date="2020" name="Phytopathology">
        <title>A high-quality genome resource of Botrytis fragariae, a new and rapidly spreading fungal pathogen causing strawberry gray mold in the U.S.A.</title>
        <authorList>
            <person name="Wu Y."/>
            <person name="Saski C.A."/>
            <person name="Schnabel G."/>
            <person name="Xiao S."/>
            <person name="Hu M."/>
        </authorList>
    </citation>
    <scope>NUCLEOTIDE SEQUENCE [LARGE SCALE GENOMIC DNA]</scope>
    <source>
        <strain evidence="1 2">BVB16</strain>
    </source>
</reference>
<evidence type="ECO:0000313" key="1">
    <source>
        <dbReference type="EMBL" id="KAF5873276.1"/>
    </source>
</evidence>
<dbReference type="AlphaFoldDB" id="A0A8H6ATF1"/>
<dbReference type="RefSeq" id="XP_037192222.1">
    <property type="nucleotide sequence ID" value="XM_037338916.1"/>
</dbReference>